<dbReference type="AlphaFoldDB" id="A0A7C8MCY5"/>
<dbReference type="InterPro" id="IPR036291">
    <property type="entry name" value="NAD(P)-bd_dom_sf"/>
</dbReference>
<evidence type="ECO:0000313" key="2">
    <source>
        <dbReference type="Proteomes" id="UP000481861"/>
    </source>
</evidence>
<comment type="caution">
    <text evidence="1">The sequence shown here is derived from an EMBL/GenBank/DDBJ whole genome shotgun (WGS) entry which is preliminary data.</text>
</comment>
<sequence>MDPLEFGRSTLPLQHAPYGPITPESLATAIAGKVALVTGAAHGIGAAIAQSLALSGAHVALLDLVLFGSTSGWGLQNLLYPNKQRRNAAKVKSELTYHDLKTLVMLRASRRMKG</sequence>
<name>A0A7C8MCY5_9PLEO</name>
<dbReference type="Pfam" id="PF00106">
    <property type="entry name" value="adh_short"/>
    <property type="match status" value="1"/>
</dbReference>
<proteinExistence type="predicted"/>
<dbReference type="Proteomes" id="UP000481861">
    <property type="component" value="Unassembled WGS sequence"/>
</dbReference>
<dbReference type="OrthoDB" id="1933717at2759"/>
<evidence type="ECO:0000313" key="1">
    <source>
        <dbReference type="EMBL" id="KAF2872283.1"/>
    </source>
</evidence>
<protein>
    <recommendedName>
        <fullName evidence="3">NAD(P)-binding protein</fullName>
    </recommendedName>
</protein>
<evidence type="ECO:0008006" key="3">
    <source>
        <dbReference type="Google" id="ProtNLM"/>
    </source>
</evidence>
<dbReference type="InterPro" id="IPR002347">
    <property type="entry name" value="SDR_fam"/>
</dbReference>
<gene>
    <name evidence="1" type="ORF">BDV95DRAFT_569420</name>
</gene>
<accession>A0A7C8MCY5</accession>
<organism evidence="1 2">
    <name type="scientific">Massariosphaeria phaeospora</name>
    <dbReference type="NCBI Taxonomy" id="100035"/>
    <lineage>
        <taxon>Eukaryota</taxon>
        <taxon>Fungi</taxon>
        <taxon>Dikarya</taxon>
        <taxon>Ascomycota</taxon>
        <taxon>Pezizomycotina</taxon>
        <taxon>Dothideomycetes</taxon>
        <taxon>Pleosporomycetidae</taxon>
        <taxon>Pleosporales</taxon>
        <taxon>Pleosporales incertae sedis</taxon>
        <taxon>Massariosphaeria</taxon>
    </lineage>
</organism>
<keyword evidence="2" id="KW-1185">Reference proteome</keyword>
<dbReference type="SUPFAM" id="SSF51735">
    <property type="entry name" value="NAD(P)-binding Rossmann-fold domains"/>
    <property type="match status" value="1"/>
</dbReference>
<dbReference type="EMBL" id="JAADJZ010000009">
    <property type="protein sequence ID" value="KAF2872283.1"/>
    <property type="molecule type" value="Genomic_DNA"/>
</dbReference>
<reference evidence="1 2" key="1">
    <citation type="submission" date="2020-01" db="EMBL/GenBank/DDBJ databases">
        <authorList>
            <consortium name="DOE Joint Genome Institute"/>
            <person name="Haridas S."/>
            <person name="Albert R."/>
            <person name="Binder M."/>
            <person name="Bloem J."/>
            <person name="Labutti K."/>
            <person name="Salamov A."/>
            <person name="Andreopoulos B."/>
            <person name="Baker S.E."/>
            <person name="Barry K."/>
            <person name="Bills G."/>
            <person name="Bluhm B.H."/>
            <person name="Cannon C."/>
            <person name="Castanera R."/>
            <person name="Culley D.E."/>
            <person name="Daum C."/>
            <person name="Ezra D."/>
            <person name="Gonzalez J.B."/>
            <person name="Henrissat B."/>
            <person name="Kuo A."/>
            <person name="Liang C."/>
            <person name="Lipzen A."/>
            <person name="Lutzoni F."/>
            <person name="Magnuson J."/>
            <person name="Mondo S."/>
            <person name="Nolan M."/>
            <person name="Ohm R."/>
            <person name="Pangilinan J."/>
            <person name="Park H.-J.H."/>
            <person name="Ramirez L."/>
            <person name="Alfaro M."/>
            <person name="Sun H."/>
            <person name="Tritt A."/>
            <person name="Yoshinaga Y."/>
            <person name="Zwiers L.-H.L."/>
            <person name="Turgeon B.G."/>
            <person name="Goodwin S.B."/>
            <person name="Spatafora J.W."/>
            <person name="Crous P.W."/>
            <person name="Grigoriev I.V."/>
        </authorList>
    </citation>
    <scope>NUCLEOTIDE SEQUENCE [LARGE SCALE GENOMIC DNA]</scope>
    <source>
        <strain evidence="1 2">CBS 611.86</strain>
    </source>
</reference>
<dbReference type="Gene3D" id="3.40.50.720">
    <property type="entry name" value="NAD(P)-binding Rossmann-like Domain"/>
    <property type="match status" value="1"/>
</dbReference>